<feature type="DNA-binding region" description="H-T-H motif" evidence="4">
    <location>
        <begin position="28"/>
        <end position="47"/>
    </location>
</feature>
<protein>
    <submittedName>
        <fullName evidence="6">TetR/AcrR family transcriptional regulator</fullName>
    </submittedName>
</protein>
<organism evidence="6 7">
    <name type="scientific">Phytoactinopolyspora halotolerans</name>
    <dbReference type="NCBI Taxonomy" id="1981512"/>
    <lineage>
        <taxon>Bacteria</taxon>
        <taxon>Bacillati</taxon>
        <taxon>Actinomycetota</taxon>
        <taxon>Actinomycetes</taxon>
        <taxon>Jiangellales</taxon>
        <taxon>Jiangellaceae</taxon>
        <taxon>Phytoactinopolyspora</taxon>
    </lineage>
</organism>
<proteinExistence type="predicted"/>
<keyword evidence="3" id="KW-0804">Transcription</keyword>
<feature type="domain" description="HTH tetR-type" evidence="5">
    <location>
        <begin position="5"/>
        <end position="65"/>
    </location>
</feature>
<evidence type="ECO:0000259" key="5">
    <source>
        <dbReference type="PROSITE" id="PS50977"/>
    </source>
</evidence>
<dbReference type="GO" id="GO:0003700">
    <property type="term" value="F:DNA-binding transcription factor activity"/>
    <property type="evidence" value="ECO:0007669"/>
    <property type="project" value="TreeGrafter"/>
</dbReference>
<keyword evidence="2 4" id="KW-0238">DNA-binding</keyword>
<dbReference type="Gene3D" id="1.10.357.10">
    <property type="entry name" value="Tetracycline Repressor, domain 2"/>
    <property type="match status" value="1"/>
</dbReference>
<dbReference type="RefSeq" id="WP_163741439.1">
    <property type="nucleotide sequence ID" value="NZ_JAAGOA010000016.1"/>
</dbReference>
<dbReference type="EMBL" id="JAAGOA010000016">
    <property type="protein sequence ID" value="NEE02660.1"/>
    <property type="molecule type" value="Genomic_DNA"/>
</dbReference>
<evidence type="ECO:0000256" key="2">
    <source>
        <dbReference type="ARBA" id="ARBA00023125"/>
    </source>
</evidence>
<sequence length="190" mass="19862">MPRAGLTRPIVVEQAAQLADEHGYDQLTLAALAKRVGVALPSLYKHVAGLDALKAELSLQAIGELAEAMQRAAVGRSRGDALRAVAAAYRAYVLEHPGRYAATVRVAGSADELAAERRAAADDAAQVLFAVLAGYGITGDHLVDAARALRSALHGFAAIESTGGFGLPRDIDRSFDAMVDGLDRALSSWA</sequence>
<evidence type="ECO:0000256" key="4">
    <source>
        <dbReference type="PROSITE-ProRule" id="PRU00335"/>
    </source>
</evidence>
<dbReference type="AlphaFoldDB" id="A0A6L9SF50"/>
<dbReference type="InterPro" id="IPR009057">
    <property type="entry name" value="Homeodomain-like_sf"/>
</dbReference>
<keyword evidence="7" id="KW-1185">Reference proteome</keyword>
<dbReference type="PANTHER" id="PTHR30055:SF234">
    <property type="entry name" value="HTH-TYPE TRANSCRIPTIONAL REGULATOR BETI"/>
    <property type="match status" value="1"/>
</dbReference>
<evidence type="ECO:0000256" key="1">
    <source>
        <dbReference type="ARBA" id="ARBA00023015"/>
    </source>
</evidence>
<gene>
    <name evidence="6" type="ORF">G1H10_21060</name>
</gene>
<dbReference type="SUPFAM" id="SSF46689">
    <property type="entry name" value="Homeodomain-like"/>
    <property type="match status" value="1"/>
</dbReference>
<dbReference type="GO" id="GO:0000976">
    <property type="term" value="F:transcription cis-regulatory region binding"/>
    <property type="evidence" value="ECO:0007669"/>
    <property type="project" value="TreeGrafter"/>
</dbReference>
<dbReference type="Gene3D" id="1.10.10.60">
    <property type="entry name" value="Homeodomain-like"/>
    <property type="match status" value="1"/>
</dbReference>
<evidence type="ECO:0000313" key="7">
    <source>
        <dbReference type="Proteomes" id="UP000475214"/>
    </source>
</evidence>
<dbReference type="Pfam" id="PF13305">
    <property type="entry name" value="TetR_C_33"/>
    <property type="match status" value="1"/>
</dbReference>
<comment type="caution">
    <text evidence="6">The sequence shown here is derived from an EMBL/GenBank/DDBJ whole genome shotgun (WGS) entry which is preliminary data.</text>
</comment>
<dbReference type="PANTHER" id="PTHR30055">
    <property type="entry name" value="HTH-TYPE TRANSCRIPTIONAL REGULATOR RUTR"/>
    <property type="match status" value="1"/>
</dbReference>
<reference evidence="6 7" key="1">
    <citation type="submission" date="2020-02" db="EMBL/GenBank/DDBJ databases">
        <authorList>
            <person name="Li X.-J."/>
            <person name="Han X.-M."/>
        </authorList>
    </citation>
    <scope>NUCLEOTIDE SEQUENCE [LARGE SCALE GENOMIC DNA]</scope>
    <source>
        <strain evidence="6 7">CCTCC AB 2017055</strain>
    </source>
</reference>
<dbReference type="SUPFAM" id="SSF48498">
    <property type="entry name" value="Tetracyclin repressor-like, C-terminal domain"/>
    <property type="match status" value="1"/>
</dbReference>
<dbReference type="InterPro" id="IPR025996">
    <property type="entry name" value="MT1864/Rv1816-like_C"/>
</dbReference>
<evidence type="ECO:0000313" key="6">
    <source>
        <dbReference type="EMBL" id="NEE02660.1"/>
    </source>
</evidence>
<name>A0A6L9SF50_9ACTN</name>
<accession>A0A6L9SF50</accession>
<dbReference type="InterPro" id="IPR050109">
    <property type="entry name" value="HTH-type_TetR-like_transc_reg"/>
</dbReference>
<dbReference type="Pfam" id="PF00440">
    <property type="entry name" value="TetR_N"/>
    <property type="match status" value="1"/>
</dbReference>
<dbReference type="InterPro" id="IPR036271">
    <property type="entry name" value="Tet_transcr_reg_TetR-rel_C_sf"/>
</dbReference>
<evidence type="ECO:0000256" key="3">
    <source>
        <dbReference type="ARBA" id="ARBA00023163"/>
    </source>
</evidence>
<dbReference type="Proteomes" id="UP000475214">
    <property type="component" value="Unassembled WGS sequence"/>
</dbReference>
<dbReference type="PROSITE" id="PS50977">
    <property type="entry name" value="HTH_TETR_2"/>
    <property type="match status" value="1"/>
</dbReference>
<dbReference type="InterPro" id="IPR001647">
    <property type="entry name" value="HTH_TetR"/>
</dbReference>
<keyword evidence="1" id="KW-0805">Transcription regulation</keyword>